<evidence type="ECO:0000313" key="1">
    <source>
        <dbReference type="EMBL" id="ODS31142.1"/>
    </source>
</evidence>
<protein>
    <submittedName>
        <fullName evidence="1">Uncharacterized protein</fullName>
    </submittedName>
</protein>
<accession>A0A1E3X6D3</accession>
<sequence>MKTTRDSAKRAKKHLDKIYQLTSQVKSPFEGLSEEEIIKKLRKTREEVWEEKLASSP</sequence>
<reference evidence="1 2" key="1">
    <citation type="submission" date="2016-07" db="EMBL/GenBank/DDBJ databases">
        <title>Draft genome of Scalindua rubra, obtained from a brine-seawater interface in the Red Sea, sheds light on salt adaptation in anammox bacteria.</title>
        <authorList>
            <person name="Speth D.R."/>
            <person name="Lagkouvardos I."/>
            <person name="Wang Y."/>
            <person name="Qian P.-Y."/>
            <person name="Dutilh B.E."/>
            <person name="Jetten M.S."/>
        </authorList>
    </citation>
    <scope>NUCLEOTIDE SEQUENCE [LARGE SCALE GENOMIC DNA]</scope>
    <source>
        <strain evidence="1">BSI-1</strain>
    </source>
</reference>
<dbReference type="Proteomes" id="UP000094056">
    <property type="component" value="Unassembled WGS sequence"/>
</dbReference>
<name>A0A1E3X6D3_9BACT</name>
<proteinExistence type="predicted"/>
<evidence type="ECO:0000313" key="2">
    <source>
        <dbReference type="Proteomes" id="UP000094056"/>
    </source>
</evidence>
<dbReference type="EMBL" id="MAYW01000140">
    <property type="protein sequence ID" value="ODS31142.1"/>
    <property type="molecule type" value="Genomic_DNA"/>
</dbReference>
<gene>
    <name evidence="1" type="ORF">SCARUB_03740</name>
</gene>
<comment type="caution">
    <text evidence="1">The sequence shown here is derived from an EMBL/GenBank/DDBJ whole genome shotgun (WGS) entry which is preliminary data.</text>
</comment>
<dbReference type="AlphaFoldDB" id="A0A1E3X6D3"/>
<organism evidence="1 2">
    <name type="scientific">Candidatus Scalindua rubra</name>
    <dbReference type="NCBI Taxonomy" id="1872076"/>
    <lineage>
        <taxon>Bacteria</taxon>
        <taxon>Pseudomonadati</taxon>
        <taxon>Planctomycetota</taxon>
        <taxon>Candidatus Brocadiia</taxon>
        <taxon>Candidatus Brocadiales</taxon>
        <taxon>Candidatus Scalinduaceae</taxon>
        <taxon>Candidatus Scalindua</taxon>
    </lineage>
</organism>